<dbReference type="AlphaFoldDB" id="A0AAD7AL77"/>
<dbReference type="Proteomes" id="UP001218218">
    <property type="component" value="Unassembled WGS sequence"/>
</dbReference>
<comment type="caution">
    <text evidence="1">The sequence shown here is derived from an EMBL/GenBank/DDBJ whole genome shotgun (WGS) entry which is preliminary data.</text>
</comment>
<keyword evidence="2" id="KW-1185">Reference proteome</keyword>
<protein>
    <submittedName>
        <fullName evidence="1">Uncharacterized protein</fullName>
    </submittedName>
</protein>
<dbReference type="EMBL" id="JARIHO010000005">
    <property type="protein sequence ID" value="KAJ7361428.1"/>
    <property type="molecule type" value="Genomic_DNA"/>
</dbReference>
<evidence type="ECO:0000313" key="2">
    <source>
        <dbReference type="Proteomes" id="UP001218218"/>
    </source>
</evidence>
<sequence length="184" mass="20961">MSSESFPGPRPHRLRRDVGIYTTGFIVTCEDMERISYSACDDNFRSRYGNAVFALKWHVGKYKYEIFPLKNGDRTGPHLFAISFFPYLKDTSSNEERFQRLGSLSDEQKGAWYELYGKHTGIALEDLNVHTMRYPTSGACATFLGDELQAFINGNKELWEFLVPVAPLPRIFTRKTSALKNAAA</sequence>
<evidence type="ECO:0000313" key="1">
    <source>
        <dbReference type="EMBL" id="KAJ7361428.1"/>
    </source>
</evidence>
<proteinExistence type="predicted"/>
<name>A0AAD7AL77_9AGAR</name>
<organism evidence="1 2">
    <name type="scientific">Mycena albidolilacea</name>
    <dbReference type="NCBI Taxonomy" id="1033008"/>
    <lineage>
        <taxon>Eukaryota</taxon>
        <taxon>Fungi</taxon>
        <taxon>Dikarya</taxon>
        <taxon>Basidiomycota</taxon>
        <taxon>Agaricomycotina</taxon>
        <taxon>Agaricomycetes</taxon>
        <taxon>Agaricomycetidae</taxon>
        <taxon>Agaricales</taxon>
        <taxon>Marasmiineae</taxon>
        <taxon>Mycenaceae</taxon>
        <taxon>Mycena</taxon>
    </lineage>
</organism>
<reference evidence="1" key="1">
    <citation type="submission" date="2023-03" db="EMBL/GenBank/DDBJ databases">
        <title>Massive genome expansion in bonnet fungi (Mycena s.s.) driven by repeated elements and novel gene families across ecological guilds.</title>
        <authorList>
            <consortium name="Lawrence Berkeley National Laboratory"/>
            <person name="Harder C.B."/>
            <person name="Miyauchi S."/>
            <person name="Viragh M."/>
            <person name="Kuo A."/>
            <person name="Thoen E."/>
            <person name="Andreopoulos B."/>
            <person name="Lu D."/>
            <person name="Skrede I."/>
            <person name="Drula E."/>
            <person name="Henrissat B."/>
            <person name="Morin E."/>
            <person name="Kohler A."/>
            <person name="Barry K."/>
            <person name="LaButti K."/>
            <person name="Morin E."/>
            <person name="Salamov A."/>
            <person name="Lipzen A."/>
            <person name="Mereny Z."/>
            <person name="Hegedus B."/>
            <person name="Baldrian P."/>
            <person name="Stursova M."/>
            <person name="Weitz H."/>
            <person name="Taylor A."/>
            <person name="Grigoriev I.V."/>
            <person name="Nagy L.G."/>
            <person name="Martin F."/>
            <person name="Kauserud H."/>
        </authorList>
    </citation>
    <scope>NUCLEOTIDE SEQUENCE</scope>
    <source>
        <strain evidence="1">CBHHK002</strain>
    </source>
</reference>
<accession>A0AAD7AL77</accession>
<gene>
    <name evidence="1" type="ORF">DFH08DRAFT_844116</name>
</gene>